<dbReference type="RefSeq" id="YP_009846682.1">
    <property type="nucleotide sequence ID" value="NC_048771.1"/>
</dbReference>
<reference evidence="2 3" key="1">
    <citation type="submission" date="2019-04" db="EMBL/GenBank/DDBJ databases">
        <title>Nine Novel Phages from a Plateau Lake in Southwest China Provide Insights into Aeromonas Phage Diversity.</title>
        <authorList>
            <person name="Xiao W."/>
            <person name="Bai M."/>
            <person name="Wang Y."/>
            <person name="Cui X."/>
        </authorList>
    </citation>
    <scope>NUCLEOTIDE SEQUENCE [LARGE SCALE GENOMIC DNA]</scope>
</reference>
<protein>
    <recommendedName>
        <fullName evidence="4">Transmembrane protein</fullName>
    </recommendedName>
</protein>
<gene>
    <name evidence="2" type="primary">4L372D_134</name>
</gene>
<dbReference type="KEGG" id="vg:55617052"/>
<name>A0A5B9N3G7_9CAUD</name>
<organism evidence="2 3">
    <name type="scientific">Aeromonas phage 4L372D</name>
    <dbReference type="NCBI Taxonomy" id="2588518"/>
    <lineage>
        <taxon>Viruses</taxon>
        <taxon>Duplodnaviria</taxon>
        <taxon>Heunggongvirae</taxon>
        <taxon>Uroviricota</taxon>
        <taxon>Caudoviricetes</taxon>
        <taxon>Plateaulakevirus</taxon>
        <taxon>Plateaulakevirus pv4L372D</taxon>
    </lineage>
</organism>
<keyword evidence="1" id="KW-1133">Transmembrane helix</keyword>
<evidence type="ECO:0000313" key="2">
    <source>
        <dbReference type="EMBL" id="QEG08598.1"/>
    </source>
</evidence>
<accession>A0A5B9N3G7</accession>
<keyword evidence="3" id="KW-1185">Reference proteome</keyword>
<dbReference type="Proteomes" id="UP000323739">
    <property type="component" value="Segment"/>
</dbReference>
<keyword evidence="1" id="KW-0472">Membrane</keyword>
<feature type="transmembrane region" description="Helical" evidence="1">
    <location>
        <begin position="55"/>
        <end position="81"/>
    </location>
</feature>
<dbReference type="EMBL" id="MK813939">
    <property type="protein sequence ID" value="QEG08598.1"/>
    <property type="molecule type" value="Genomic_DNA"/>
</dbReference>
<proteinExistence type="predicted"/>
<evidence type="ECO:0008006" key="4">
    <source>
        <dbReference type="Google" id="ProtNLM"/>
    </source>
</evidence>
<keyword evidence="1" id="KW-0812">Transmembrane</keyword>
<evidence type="ECO:0000256" key="1">
    <source>
        <dbReference type="SAM" id="Phobius"/>
    </source>
</evidence>
<sequence length="131" mass="15844">MIQRREVKSPFTKKERQGVFVTREESRERRIKLNNFSFWELYTSQWSFKREGKTLLIYNLISLVVSLVVCFGVDFGTIIIMWPAFTLWMFCIYQSIKALVFAPLCYGVYYYAKEGYSGFIQRYYEMLTWRK</sequence>
<dbReference type="GeneID" id="55617052"/>
<evidence type="ECO:0000313" key="3">
    <source>
        <dbReference type="Proteomes" id="UP000323739"/>
    </source>
</evidence>
<feature type="transmembrane region" description="Helical" evidence="1">
    <location>
        <begin position="87"/>
        <end position="112"/>
    </location>
</feature>